<dbReference type="InterPro" id="IPR021729">
    <property type="entry name" value="DUF3298"/>
</dbReference>
<gene>
    <name evidence="4" type="ORF">LL252_03250</name>
</gene>
<reference evidence="4" key="1">
    <citation type="submission" date="2021-10" db="EMBL/GenBank/DDBJ databases">
        <title>The diversity and Nitrogen Metabolism of Culturable Nitrate-Utilizing Bacteria Within the Oxygen Minimum Zone of the Changjiang (Yangtze River)Estuary.</title>
        <authorList>
            <person name="Zhang D."/>
            <person name="Zheng J."/>
            <person name="Liu S."/>
            <person name="He W."/>
        </authorList>
    </citation>
    <scope>NUCLEOTIDE SEQUENCE</scope>
    <source>
        <strain evidence="4">FXH-223</strain>
    </source>
</reference>
<keyword evidence="2" id="KW-0732">Signal</keyword>
<dbReference type="Gene3D" id="3.90.640.20">
    <property type="entry name" value="Heat-shock cognate protein, ATPase"/>
    <property type="match status" value="1"/>
</dbReference>
<feature type="chain" id="PRO_5040224601" evidence="2">
    <location>
        <begin position="25"/>
        <end position="291"/>
    </location>
</feature>
<keyword evidence="5" id="KW-1185">Reference proteome</keyword>
<evidence type="ECO:0000256" key="1">
    <source>
        <dbReference type="SAM" id="MobiDB-lite"/>
    </source>
</evidence>
<accession>A0A9Q3YQF2</accession>
<feature type="compositionally biased region" description="Polar residues" evidence="1">
    <location>
        <begin position="42"/>
        <end position="52"/>
    </location>
</feature>
<dbReference type="Pfam" id="PF11738">
    <property type="entry name" value="DUF3298"/>
    <property type="match status" value="1"/>
</dbReference>
<dbReference type="PROSITE" id="PS51257">
    <property type="entry name" value="PROKAR_LIPOPROTEIN"/>
    <property type="match status" value="1"/>
</dbReference>
<feature type="region of interest" description="Disordered" evidence="1">
    <location>
        <begin position="26"/>
        <end position="83"/>
    </location>
</feature>
<organism evidence="4 5">
    <name type="scientific">Alloalcanivorax marinus</name>
    <dbReference type="NCBI Taxonomy" id="1177169"/>
    <lineage>
        <taxon>Bacteria</taxon>
        <taxon>Pseudomonadati</taxon>
        <taxon>Pseudomonadota</taxon>
        <taxon>Gammaproteobacteria</taxon>
        <taxon>Oceanospirillales</taxon>
        <taxon>Alcanivoracaceae</taxon>
        <taxon>Alloalcanivorax</taxon>
    </lineage>
</organism>
<evidence type="ECO:0000313" key="5">
    <source>
        <dbReference type="Proteomes" id="UP001108027"/>
    </source>
</evidence>
<name>A0A9Q3YQF2_9GAMM</name>
<proteinExistence type="predicted"/>
<sequence length="291" mass="31426">MMRRPGQSPLLIVSALALALSLAACDNSTDAPSGEDAAPATDSGQPAPTGNTDAGGGDGQKARPVPARLSHQTETLERRPPDCDGDDCPVFEVHLQVYDGQPELNAAVRRQLAGQLVVTSESPATPDSLEAAADQFLATAAGVSGEGSRGWELSGDTKQLGRWRDLVTVAINSYEFTGGAHGMPITQWLNWDLAENHAVPLGRLIVSGQEEAFWDAAERAHARWVEKEAPSDEGFREDWPFQQTDSYRITRNGVVLHYDVYSIAPYSMGQPELTVPWSDLAGVIQPSYRPY</sequence>
<dbReference type="EMBL" id="JAJGNA010000002">
    <property type="protein sequence ID" value="MCC4307578.1"/>
    <property type="molecule type" value="Genomic_DNA"/>
</dbReference>
<evidence type="ECO:0000259" key="3">
    <source>
        <dbReference type="Pfam" id="PF11738"/>
    </source>
</evidence>
<evidence type="ECO:0000313" key="4">
    <source>
        <dbReference type="EMBL" id="MCC4307578.1"/>
    </source>
</evidence>
<dbReference type="AlphaFoldDB" id="A0A9Q3YQF2"/>
<feature type="signal peptide" evidence="2">
    <location>
        <begin position="1"/>
        <end position="24"/>
    </location>
</feature>
<dbReference type="InterPro" id="IPR037126">
    <property type="entry name" value="PdaC/RsiV-like_sf"/>
</dbReference>
<dbReference type="Proteomes" id="UP001108027">
    <property type="component" value="Unassembled WGS sequence"/>
</dbReference>
<protein>
    <submittedName>
        <fullName evidence="4">DUF3298 and DUF4163 domain-containing protein</fullName>
    </submittedName>
</protein>
<comment type="caution">
    <text evidence="4">The sequence shown here is derived from an EMBL/GenBank/DDBJ whole genome shotgun (WGS) entry which is preliminary data.</text>
</comment>
<evidence type="ECO:0000256" key="2">
    <source>
        <dbReference type="SAM" id="SignalP"/>
    </source>
</evidence>
<feature type="domain" description="DUF3298" evidence="3">
    <location>
        <begin position="204"/>
        <end position="278"/>
    </location>
</feature>
<dbReference type="Gene3D" id="3.30.565.40">
    <property type="entry name" value="Fervidobacterium nodosum Rt17-B1 like"/>
    <property type="match status" value="1"/>
</dbReference>
<dbReference type="RefSeq" id="WP_228232868.1">
    <property type="nucleotide sequence ID" value="NZ_JAJGNA010000002.1"/>
</dbReference>